<dbReference type="PANTHER" id="PTHR30288">
    <property type="entry name" value="FLAGELLAR CAP/ASSEMBLY PROTEIN FLID"/>
    <property type="match status" value="1"/>
</dbReference>
<evidence type="ECO:0000256" key="7">
    <source>
        <dbReference type="RuleBase" id="RU362066"/>
    </source>
</evidence>
<keyword evidence="4" id="KW-0175">Coiled coil</keyword>
<gene>
    <name evidence="10" type="ORF">AT03_00080</name>
</gene>
<dbReference type="HOGENOM" id="CLU_015182_7_0_6"/>
<dbReference type="RefSeq" id="WP_025799632.1">
    <property type="nucleotide sequence ID" value="NZ_CP009706.1"/>
</dbReference>
<evidence type="ECO:0000256" key="2">
    <source>
        <dbReference type="ARBA" id="ARBA00011255"/>
    </source>
</evidence>
<dbReference type="GO" id="GO:0009421">
    <property type="term" value="C:bacterial-type flagellum filament cap"/>
    <property type="evidence" value="ECO:0007669"/>
    <property type="project" value="InterPro"/>
</dbReference>
<name>A0A097QWU0_HAFAL</name>
<keyword evidence="10" id="KW-0282">Flagellum</keyword>
<dbReference type="InterPro" id="IPR010809">
    <property type="entry name" value="FliD_C"/>
</dbReference>
<dbReference type="GO" id="GO:0071973">
    <property type="term" value="P:bacterial-type flagellum-dependent cell motility"/>
    <property type="evidence" value="ECO:0007669"/>
    <property type="project" value="TreeGrafter"/>
</dbReference>
<dbReference type="InterPro" id="IPR040026">
    <property type="entry name" value="FliD"/>
</dbReference>
<evidence type="ECO:0000259" key="8">
    <source>
        <dbReference type="Pfam" id="PF02465"/>
    </source>
</evidence>
<evidence type="ECO:0000256" key="4">
    <source>
        <dbReference type="ARBA" id="ARBA00023054"/>
    </source>
</evidence>
<feature type="domain" description="Flagellar hook-associated protein 2 N-terminal" evidence="8">
    <location>
        <begin position="6"/>
        <end position="103"/>
    </location>
</feature>
<dbReference type="Proteomes" id="UP000029986">
    <property type="component" value="Chromosome"/>
</dbReference>
<evidence type="ECO:0000313" key="11">
    <source>
        <dbReference type="Proteomes" id="UP000029986"/>
    </source>
</evidence>
<comment type="function">
    <text evidence="6">Required for the morphogenesis and for the elongation of the flagellar filament by facilitating polymerization of the flagellin monomers at the tip of growing filament. Forms a capping structure, which prevents flagellin subunits (transported through the central channel of the flagellum) from leaking out without polymerization at the distal end.</text>
</comment>
<feature type="domain" description="Flagellar hook-associated protein 2 C-terminal" evidence="9">
    <location>
        <begin position="208"/>
        <end position="432"/>
    </location>
</feature>
<dbReference type="EMBL" id="CP009706">
    <property type="protein sequence ID" value="AIU70955.1"/>
    <property type="molecule type" value="Genomic_DNA"/>
</dbReference>
<organism evidence="10 11">
    <name type="scientific">Hafnia alvei FB1</name>
    <dbReference type="NCBI Taxonomy" id="1453496"/>
    <lineage>
        <taxon>Bacteria</taxon>
        <taxon>Pseudomonadati</taxon>
        <taxon>Pseudomonadota</taxon>
        <taxon>Gammaproteobacteria</taxon>
        <taxon>Enterobacterales</taxon>
        <taxon>Hafniaceae</taxon>
        <taxon>Hafnia</taxon>
    </lineage>
</organism>
<dbReference type="OrthoDB" id="9810816at2"/>
<proteinExistence type="inferred from homology"/>
<dbReference type="PANTHER" id="PTHR30288:SF0">
    <property type="entry name" value="FLAGELLAR HOOK-ASSOCIATED PROTEIN 2"/>
    <property type="match status" value="1"/>
</dbReference>
<dbReference type="eggNOG" id="COG1345">
    <property type="taxonomic scope" value="Bacteria"/>
</dbReference>
<comment type="similarity">
    <text evidence="1 7">Belongs to the FliD family.</text>
</comment>
<dbReference type="Pfam" id="PF07195">
    <property type="entry name" value="FliD_C"/>
    <property type="match status" value="1"/>
</dbReference>
<evidence type="ECO:0000256" key="3">
    <source>
        <dbReference type="ARBA" id="ARBA00016246"/>
    </source>
</evidence>
<dbReference type="GO" id="GO:0007155">
    <property type="term" value="P:cell adhesion"/>
    <property type="evidence" value="ECO:0007669"/>
    <property type="project" value="InterPro"/>
</dbReference>
<keyword evidence="7" id="KW-0964">Secreted</keyword>
<dbReference type="PATRIC" id="fig|1453496.5.peg.21"/>
<sequence length="440" mass="47575">MSDFTSIDPQTMATQLASYDVMALQAALKKQQTSLTGQQDALKALKTAMTGFRTALTALNKTNNGLLTNKVTTSLDNVANVTANSNATKGTYNLYVEQLAGSHQVAFDEMTDDAVNNATGTFTLEVNGKSIDIEMDGLETMSDLARAINKTNDGSEKSPAITASLIRTDGEVKLMLSSDKTGAENELKLSGDIPPAMDTGKTTTISKAQDAIVYLGGKDTGLRITNSTNKLDGVIDGVTVELNQAQKVGDAPLRINVNTDTSETETQVKAFIDAYNTMRDSLGKLTASGSGGKDRGAFAGDAGIASLERELNNMVRTNIDGLDMTKFGITADKDGKLELDSEKLEKMLTDNPTQLTALFNGNDGLIKKMDKSLDKYLNSTNGVIKGRQESLDRQETQLTDRSDKISTRYENSYNRYLKQFTQLQQVMSQMNNTMSMFGLV</sequence>
<comment type="subunit">
    <text evidence="2 7">Homopentamer.</text>
</comment>
<accession>A0A097QWU0</accession>
<dbReference type="InterPro" id="IPR003481">
    <property type="entry name" value="FliD_N"/>
</dbReference>
<evidence type="ECO:0000256" key="6">
    <source>
        <dbReference type="ARBA" id="ARBA00025175"/>
    </source>
</evidence>
<keyword evidence="10" id="KW-0969">Cilium</keyword>
<dbReference type="GO" id="GO:0005576">
    <property type="term" value="C:extracellular region"/>
    <property type="evidence" value="ECO:0007669"/>
    <property type="project" value="UniProtKB-SubCell"/>
</dbReference>
<dbReference type="Pfam" id="PF02465">
    <property type="entry name" value="FliD_N"/>
    <property type="match status" value="1"/>
</dbReference>
<evidence type="ECO:0000313" key="10">
    <source>
        <dbReference type="EMBL" id="AIU70955.1"/>
    </source>
</evidence>
<keyword evidence="10" id="KW-0966">Cell projection</keyword>
<dbReference type="GO" id="GO:0009424">
    <property type="term" value="C:bacterial-type flagellum hook"/>
    <property type="evidence" value="ECO:0007669"/>
    <property type="project" value="UniProtKB-UniRule"/>
</dbReference>
<evidence type="ECO:0000256" key="1">
    <source>
        <dbReference type="ARBA" id="ARBA00009764"/>
    </source>
</evidence>
<comment type="subcellular location">
    <subcellularLocation>
        <location evidence="7">Secreted</location>
    </subcellularLocation>
    <subcellularLocation>
        <location evidence="7">Bacterial flagellum</location>
    </subcellularLocation>
</comment>
<dbReference type="AlphaFoldDB" id="A0A097QWU0"/>
<keyword evidence="5 7" id="KW-0975">Bacterial flagellum</keyword>
<dbReference type="KEGG" id="hav:AT03_00080"/>
<evidence type="ECO:0000256" key="5">
    <source>
        <dbReference type="ARBA" id="ARBA00023143"/>
    </source>
</evidence>
<keyword evidence="11" id="KW-1185">Reference proteome</keyword>
<reference evidence="10 11" key="1">
    <citation type="journal article" date="2014" name="Gut Pathog.">
        <title>Gene clusters of Hafnia alvei strain FB1 important in survival and pathogenesis: a draft genome perspective.</title>
        <authorList>
            <person name="Tan J.Y."/>
            <person name="Yin W.F."/>
            <person name="Chan K.G."/>
        </authorList>
    </citation>
    <scope>NUCLEOTIDE SEQUENCE [LARGE SCALE GENOMIC DNA]</scope>
    <source>
        <strain evidence="10 11">FB1</strain>
    </source>
</reference>
<protein>
    <recommendedName>
        <fullName evidence="3 7">Flagellar hook-associated protein 2</fullName>
        <shortName evidence="7">HAP2</shortName>
    </recommendedName>
    <alternativeName>
        <fullName evidence="7">Flagellar cap protein</fullName>
    </alternativeName>
</protein>
<evidence type="ECO:0000259" key="9">
    <source>
        <dbReference type="Pfam" id="PF07195"/>
    </source>
</evidence>
<comment type="function">
    <text evidence="7">Required for morphogenesis and for the elongation of the flagellar filament by facilitating polymerization of the flagellin monomers at the tip of growing filament. Forms a capping structure, which prevents flagellin subunits (transported through the central channel of the flagellum) from leaking out without polymerization at the distal end.</text>
</comment>